<feature type="region of interest" description="Disordered" evidence="1">
    <location>
        <begin position="1"/>
        <end position="29"/>
    </location>
</feature>
<evidence type="ECO:0000256" key="1">
    <source>
        <dbReference type="SAM" id="MobiDB-lite"/>
    </source>
</evidence>
<dbReference type="EMBL" id="BAAAZD010000002">
    <property type="protein sequence ID" value="GAA4008431.1"/>
    <property type="molecule type" value="Genomic_DNA"/>
</dbReference>
<feature type="region of interest" description="Disordered" evidence="1">
    <location>
        <begin position="62"/>
        <end position="108"/>
    </location>
</feature>
<dbReference type="Pfam" id="PF08811">
    <property type="entry name" value="DUF1800"/>
    <property type="match status" value="1"/>
</dbReference>
<protein>
    <submittedName>
        <fullName evidence="2">DUF1800 family protein</fullName>
    </submittedName>
</protein>
<name>A0ABP7S9R3_9SPHN</name>
<accession>A0ABP7S9R3</accession>
<gene>
    <name evidence="2" type="ORF">GCM10022211_22510</name>
</gene>
<dbReference type="Proteomes" id="UP001501310">
    <property type="component" value="Unassembled WGS sequence"/>
</dbReference>
<evidence type="ECO:0000313" key="3">
    <source>
        <dbReference type="Proteomes" id="UP001501310"/>
    </source>
</evidence>
<comment type="caution">
    <text evidence="2">The sequence shown here is derived from an EMBL/GenBank/DDBJ whole genome shotgun (WGS) entry which is preliminary data.</text>
</comment>
<keyword evidence="3" id="KW-1185">Reference proteome</keyword>
<evidence type="ECO:0000313" key="2">
    <source>
        <dbReference type="EMBL" id="GAA4008431.1"/>
    </source>
</evidence>
<sequence>MMSDIQFAQNRFGLGPRGSEPAGTRDGRAWVEAQVAGRLAALENAPTRSEAAEALIAYREEQRDARQGATQAPASAATGSAEMSAASMTPRPVPGTAAPAPRPPRPPELMAARREQRDLYLRAVAARTSAALTTPTPFLERMAHFWANHFAVAATKVTTIGYAGLLELDAIRPNLTGSFADLLLAVERHPAMLLYLDQAQSVGPNSIVGQRAGARGRDIGLNENLAREILELHTLGVRTGYSQVDVTEFARALTGWTVAGIGRGPMQRFLSGPRGDFGFADVLHEPGARTILGKRYGEDGEAQARAVLLDLATHPATARHIATKLARHFIADDPPATAVAGVEKAFLDSRGDLPTVYRALIAAPEAWQTDRPKFRNPWEWTIASLRALDMPAPPAQRTAGLLQELGMPVWRPTSPAGFDDIAASWAGPDALVRRVEAAGRFATAAGQGVDARALAPKMLGAALSTVTATAISRAESPATGLALLLVSPEFLKR</sequence>
<organism evidence="2 3">
    <name type="scientific">Sphingomonas humi</name>
    <dbReference type="NCBI Taxonomy" id="335630"/>
    <lineage>
        <taxon>Bacteria</taxon>
        <taxon>Pseudomonadati</taxon>
        <taxon>Pseudomonadota</taxon>
        <taxon>Alphaproteobacteria</taxon>
        <taxon>Sphingomonadales</taxon>
        <taxon>Sphingomonadaceae</taxon>
        <taxon>Sphingomonas</taxon>
    </lineage>
</organism>
<dbReference type="RefSeq" id="WP_344710366.1">
    <property type="nucleotide sequence ID" value="NZ_BAAAZD010000002.1"/>
</dbReference>
<proteinExistence type="predicted"/>
<dbReference type="InterPro" id="IPR014917">
    <property type="entry name" value="DUF1800"/>
</dbReference>
<reference evidence="3" key="1">
    <citation type="journal article" date="2019" name="Int. J. Syst. Evol. Microbiol.">
        <title>The Global Catalogue of Microorganisms (GCM) 10K type strain sequencing project: providing services to taxonomists for standard genome sequencing and annotation.</title>
        <authorList>
            <consortium name="The Broad Institute Genomics Platform"/>
            <consortium name="The Broad Institute Genome Sequencing Center for Infectious Disease"/>
            <person name="Wu L."/>
            <person name="Ma J."/>
        </authorList>
    </citation>
    <scope>NUCLEOTIDE SEQUENCE [LARGE SCALE GENOMIC DNA]</scope>
    <source>
        <strain evidence="3">JCM 16603</strain>
    </source>
</reference>